<dbReference type="InterPro" id="IPR019718">
    <property type="entry name" value="DUF2602"/>
</dbReference>
<keyword evidence="2" id="KW-1185">Reference proteome</keyword>
<dbReference type="RefSeq" id="WP_142641772.1">
    <property type="nucleotide sequence ID" value="NZ_VDGI01000004.1"/>
</dbReference>
<gene>
    <name evidence="1" type="ORF">FG384_06480</name>
</gene>
<dbReference type="GO" id="GO:0008270">
    <property type="term" value="F:zinc ion binding"/>
    <property type="evidence" value="ECO:0007669"/>
    <property type="project" value="UniProtKB-KW"/>
</dbReference>
<dbReference type="AlphaFoldDB" id="A0A544TTH0"/>
<keyword evidence="1" id="KW-0863">Zinc-finger</keyword>
<sequence length="60" mass="6803">MKNVQIINEIDYLINTYCEGCLVLKCLRKEKGRRAAHNFCISACTVGEEIKQAGEKLQSK</sequence>
<reference evidence="1 2" key="1">
    <citation type="submission" date="2019-06" db="EMBL/GenBank/DDBJ databases">
        <title>Psychrobacillus vulpis sp. nov., a new species isolated from feces of a red fox that inhabits in The Tablas de Daimiel Natural Park, Albacete, Spain.</title>
        <authorList>
            <person name="Rodriguez M."/>
            <person name="Reina J.C."/>
            <person name="Bejar V."/>
            <person name="Llamas I."/>
        </authorList>
    </citation>
    <scope>NUCLEOTIDE SEQUENCE [LARGE SCALE GENOMIC DNA]</scope>
    <source>
        <strain evidence="1 2">Z8</strain>
    </source>
</reference>
<proteinExistence type="predicted"/>
<protein>
    <submittedName>
        <fullName evidence="1">Zinc-finger domain-containing protein</fullName>
    </submittedName>
</protein>
<name>A0A544TTH0_9BACI</name>
<dbReference type="Proteomes" id="UP000316626">
    <property type="component" value="Unassembled WGS sequence"/>
</dbReference>
<dbReference type="EMBL" id="VDGI01000004">
    <property type="protein sequence ID" value="TQR20733.1"/>
    <property type="molecule type" value="Genomic_DNA"/>
</dbReference>
<evidence type="ECO:0000313" key="2">
    <source>
        <dbReference type="Proteomes" id="UP000316626"/>
    </source>
</evidence>
<dbReference type="OrthoDB" id="2454446at2"/>
<comment type="caution">
    <text evidence="1">The sequence shown here is derived from an EMBL/GenBank/DDBJ whole genome shotgun (WGS) entry which is preliminary data.</text>
</comment>
<organism evidence="1 2">
    <name type="scientific">Psychrobacillus vulpis</name>
    <dbReference type="NCBI Taxonomy" id="2325572"/>
    <lineage>
        <taxon>Bacteria</taxon>
        <taxon>Bacillati</taxon>
        <taxon>Bacillota</taxon>
        <taxon>Bacilli</taxon>
        <taxon>Bacillales</taxon>
        <taxon>Bacillaceae</taxon>
        <taxon>Psychrobacillus</taxon>
    </lineage>
</organism>
<evidence type="ECO:0000313" key="1">
    <source>
        <dbReference type="EMBL" id="TQR20733.1"/>
    </source>
</evidence>
<keyword evidence="1" id="KW-0862">Zinc</keyword>
<keyword evidence="1" id="KW-0479">Metal-binding</keyword>
<accession>A0A544TTH0</accession>
<dbReference type="Pfam" id="PF10782">
    <property type="entry name" value="zf-C2HCIx2C"/>
    <property type="match status" value="1"/>
</dbReference>